<feature type="chain" id="PRO_5038401698" evidence="1">
    <location>
        <begin position="26"/>
        <end position="311"/>
    </location>
</feature>
<evidence type="ECO:0000313" key="3">
    <source>
        <dbReference type="Proteomes" id="UP000320776"/>
    </source>
</evidence>
<evidence type="ECO:0000313" key="2">
    <source>
        <dbReference type="EMBL" id="QDR79005.1"/>
    </source>
</evidence>
<accession>A0A517DNQ8</accession>
<organism evidence="2 3">
    <name type="scientific">Sporomusa termitida</name>
    <dbReference type="NCBI Taxonomy" id="2377"/>
    <lineage>
        <taxon>Bacteria</taxon>
        <taxon>Bacillati</taxon>
        <taxon>Bacillota</taxon>
        <taxon>Negativicutes</taxon>
        <taxon>Selenomonadales</taxon>
        <taxon>Sporomusaceae</taxon>
        <taxon>Sporomusa</taxon>
    </lineage>
</organism>
<sequence length="311" mass="35230">MTKCKRKAFTTVTLLLLLSFFAGCASGPGPLPEQAQQAPAENGASREKAVMAEFDKLTSKNNVRAEEISAFINANLNAVSPSGLSVMLMALEKNQQRNLLKLQDKYAEEDVVQKTLAKDYAGELTDNYLNEIKEKTVRDLLISTKNNGYKIETAEGFFFPVIDYSLYKQYRQKVTPDMTAYLDLMAVESGQTPIKDAALVIGWQEILRRSLKQEQFIKEYGNSAKSEDVRQLLKRYLAFTLYGANNTPLFGYEDRKMMPAAKKAYLETEFNADNGAFSKLMQEYLTVLQKNDFTLTPEVDEYRKKAEAEFQ</sequence>
<keyword evidence="3" id="KW-1185">Reference proteome</keyword>
<evidence type="ECO:0000256" key="1">
    <source>
        <dbReference type="SAM" id="SignalP"/>
    </source>
</evidence>
<dbReference type="RefSeq" id="WP_144348705.1">
    <property type="nucleotide sequence ID" value="NZ_CP036259.1"/>
</dbReference>
<gene>
    <name evidence="2" type="ORF">SPTER_02570</name>
</gene>
<dbReference type="Proteomes" id="UP000320776">
    <property type="component" value="Chromosome"/>
</dbReference>
<proteinExistence type="predicted"/>
<dbReference type="EMBL" id="CP036259">
    <property type="protein sequence ID" value="QDR79005.1"/>
    <property type="molecule type" value="Genomic_DNA"/>
</dbReference>
<protein>
    <submittedName>
        <fullName evidence="2">Uncharacterized protein</fullName>
    </submittedName>
</protein>
<dbReference type="KEGG" id="sted:SPTER_02570"/>
<reference evidence="2 3" key="1">
    <citation type="submission" date="2019-02" db="EMBL/GenBank/DDBJ databases">
        <title>Closed genome of Sporomusa termitida DSM 4440.</title>
        <authorList>
            <person name="Poehlein A."/>
            <person name="Daniel R."/>
        </authorList>
    </citation>
    <scope>NUCLEOTIDE SEQUENCE [LARGE SCALE GENOMIC DNA]</scope>
    <source>
        <strain evidence="2 3">DSM 4440</strain>
    </source>
</reference>
<dbReference type="PROSITE" id="PS51257">
    <property type="entry name" value="PROKAR_LIPOPROTEIN"/>
    <property type="match status" value="1"/>
</dbReference>
<feature type="signal peptide" evidence="1">
    <location>
        <begin position="1"/>
        <end position="25"/>
    </location>
</feature>
<dbReference type="OrthoDB" id="1707591at2"/>
<dbReference type="AlphaFoldDB" id="A0A517DNQ8"/>
<name>A0A517DNQ8_9FIRM</name>
<keyword evidence="1" id="KW-0732">Signal</keyword>